<dbReference type="AlphaFoldDB" id="A0A517YKD2"/>
<sequence length="155" mass="17157">MTTRILFPVDFSQGYQQALKLAVSLARDHRGELLLLHIEEPPMAYGGGEFYYGPAEPNREHLQRMLDEIVVDDPNIPVRRYVGMGSPGSEIVKFAADHRVSNIVMPTHGRTGLRRLLMGSVAEEVVRKAHCPVITIKCTTAAAEAATQKEECSNV</sequence>
<dbReference type="SUPFAM" id="SSF52402">
    <property type="entry name" value="Adenine nucleotide alpha hydrolases-like"/>
    <property type="match status" value="1"/>
</dbReference>
<dbReference type="PANTHER" id="PTHR46268:SF6">
    <property type="entry name" value="UNIVERSAL STRESS PROTEIN UP12"/>
    <property type="match status" value="1"/>
</dbReference>
<protein>
    <submittedName>
        <fullName evidence="3">Universal stress protein</fullName>
    </submittedName>
</protein>
<dbReference type="InterPro" id="IPR006016">
    <property type="entry name" value="UspA"/>
</dbReference>
<dbReference type="Pfam" id="PF00582">
    <property type="entry name" value="Usp"/>
    <property type="match status" value="1"/>
</dbReference>
<dbReference type="PANTHER" id="PTHR46268">
    <property type="entry name" value="STRESS RESPONSE PROTEIN NHAX"/>
    <property type="match status" value="1"/>
</dbReference>
<evidence type="ECO:0000256" key="1">
    <source>
        <dbReference type="ARBA" id="ARBA00008791"/>
    </source>
</evidence>
<organism evidence="3 4">
    <name type="scientific">Anatilimnocola aggregata</name>
    <dbReference type="NCBI Taxonomy" id="2528021"/>
    <lineage>
        <taxon>Bacteria</taxon>
        <taxon>Pseudomonadati</taxon>
        <taxon>Planctomycetota</taxon>
        <taxon>Planctomycetia</taxon>
        <taxon>Pirellulales</taxon>
        <taxon>Pirellulaceae</taxon>
        <taxon>Anatilimnocola</taxon>
    </lineage>
</organism>
<evidence type="ECO:0000313" key="3">
    <source>
        <dbReference type="EMBL" id="QDU30670.1"/>
    </source>
</evidence>
<comment type="similarity">
    <text evidence="1">Belongs to the universal stress protein A family.</text>
</comment>
<dbReference type="CDD" id="cd00293">
    <property type="entry name" value="USP-like"/>
    <property type="match status" value="1"/>
</dbReference>
<gene>
    <name evidence="3" type="ORF">ETAA8_58170</name>
</gene>
<dbReference type="InterPro" id="IPR014729">
    <property type="entry name" value="Rossmann-like_a/b/a_fold"/>
</dbReference>
<reference evidence="3 4" key="1">
    <citation type="submission" date="2019-02" db="EMBL/GenBank/DDBJ databases">
        <title>Deep-cultivation of Planctomycetes and their phenomic and genomic characterization uncovers novel biology.</title>
        <authorList>
            <person name="Wiegand S."/>
            <person name="Jogler M."/>
            <person name="Boedeker C."/>
            <person name="Pinto D."/>
            <person name="Vollmers J."/>
            <person name="Rivas-Marin E."/>
            <person name="Kohn T."/>
            <person name="Peeters S.H."/>
            <person name="Heuer A."/>
            <person name="Rast P."/>
            <person name="Oberbeckmann S."/>
            <person name="Bunk B."/>
            <person name="Jeske O."/>
            <person name="Meyerdierks A."/>
            <person name="Storesund J.E."/>
            <person name="Kallscheuer N."/>
            <person name="Luecker S."/>
            <person name="Lage O.M."/>
            <person name="Pohl T."/>
            <person name="Merkel B.J."/>
            <person name="Hornburger P."/>
            <person name="Mueller R.-W."/>
            <person name="Bruemmer F."/>
            <person name="Labrenz M."/>
            <person name="Spormann A.M."/>
            <person name="Op den Camp H."/>
            <person name="Overmann J."/>
            <person name="Amann R."/>
            <person name="Jetten M.S.M."/>
            <person name="Mascher T."/>
            <person name="Medema M.H."/>
            <person name="Devos D.P."/>
            <person name="Kaster A.-K."/>
            <person name="Ovreas L."/>
            <person name="Rohde M."/>
            <person name="Galperin M.Y."/>
            <person name="Jogler C."/>
        </authorList>
    </citation>
    <scope>NUCLEOTIDE SEQUENCE [LARGE SCALE GENOMIC DNA]</scope>
    <source>
        <strain evidence="3 4">ETA_A8</strain>
    </source>
</reference>
<dbReference type="KEGG" id="aagg:ETAA8_58170"/>
<evidence type="ECO:0000313" key="4">
    <source>
        <dbReference type="Proteomes" id="UP000315017"/>
    </source>
</evidence>
<accession>A0A517YKD2</accession>
<name>A0A517YKD2_9BACT</name>
<feature type="domain" description="UspA" evidence="2">
    <location>
        <begin position="1"/>
        <end position="137"/>
    </location>
</feature>
<dbReference type="PRINTS" id="PR01438">
    <property type="entry name" value="UNVRSLSTRESS"/>
</dbReference>
<proteinExistence type="inferred from homology"/>
<dbReference type="Gene3D" id="3.40.50.620">
    <property type="entry name" value="HUPs"/>
    <property type="match status" value="1"/>
</dbReference>
<dbReference type="Proteomes" id="UP000315017">
    <property type="component" value="Chromosome"/>
</dbReference>
<dbReference type="InterPro" id="IPR006015">
    <property type="entry name" value="Universal_stress_UspA"/>
</dbReference>
<dbReference type="EMBL" id="CP036274">
    <property type="protein sequence ID" value="QDU30670.1"/>
    <property type="molecule type" value="Genomic_DNA"/>
</dbReference>
<evidence type="ECO:0000259" key="2">
    <source>
        <dbReference type="Pfam" id="PF00582"/>
    </source>
</evidence>
<keyword evidence="4" id="KW-1185">Reference proteome</keyword>
<dbReference type="RefSeq" id="WP_202921314.1">
    <property type="nucleotide sequence ID" value="NZ_CP036274.1"/>
</dbReference>